<keyword evidence="2" id="KW-1185">Reference proteome</keyword>
<dbReference type="EMBL" id="CAJJDN010000022">
    <property type="protein sequence ID" value="CAD8066994.1"/>
    <property type="molecule type" value="Genomic_DNA"/>
</dbReference>
<accession>A0A8S1LWI9</accession>
<sequence>MQFQEHCYQYLSYLDLLIYIQKQYILWYHLISQLFSYVFKLIREANKNAFQLKIIGGELC</sequence>
<reference evidence="1" key="1">
    <citation type="submission" date="2021-01" db="EMBL/GenBank/DDBJ databases">
        <authorList>
            <consortium name="Genoscope - CEA"/>
            <person name="William W."/>
        </authorList>
    </citation>
    <scope>NUCLEOTIDE SEQUENCE</scope>
</reference>
<proteinExistence type="predicted"/>
<evidence type="ECO:0000313" key="1">
    <source>
        <dbReference type="EMBL" id="CAD8066994.1"/>
    </source>
</evidence>
<name>A0A8S1LWI9_9CILI</name>
<dbReference type="Proteomes" id="UP000692954">
    <property type="component" value="Unassembled WGS sequence"/>
</dbReference>
<evidence type="ECO:0000313" key="2">
    <source>
        <dbReference type="Proteomes" id="UP000692954"/>
    </source>
</evidence>
<gene>
    <name evidence="1" type="ORF">PSON_ATCC_30995.1.T0220220</name>
</gene>
<dbReference type="AlphaFoldDB" id="A0A8S1LWI9"/>
<comment type="caution">
    <text evidence="1">The sequence shown here is derived from an EMBL/GenBank/DDBJ whole genome shotgun (WGS) entry which is preliminary data.</text>
</comment>
<organism evidence="1 2">
    <name type="scientific">Paramecium sonneborni</name>
    <dbReference type="NCBI Taxonomy" id="65129"/>
    <lineage>
        <taxon>Eukaryota</taxon>
        <taxon>Sar</taxon>
        <taxon>Alveolata</taxon>
        <taxon>Ciliophora</taxon>
        <taxon>Intramacronucleata</taxon>
        <taxon>Oligohymenophorea</taxon>
        <taxon>Peniculida</taxon>
        <taxon>Parameciidae</taxon>
        <taxon>Paramecium</taxon>
    </lineage>
</organism>
<protein>
    <submittedName>
        <fullName evidence="1">Uncharacterized protein</fullName>
    </submittedName>
</protein>